<dbReference type="PRINTS" id="PR00081">
    <property type="entry name" value="GDHRDH"/>
</dbReference>
<dbReference type="PROSITE" id="PS00061">
    <property type="entry name" value="ADH_SHORT"/>
    <property type="match status" value="1"/>
</dbReference>
<dbReference type="Pfam" id="PF13561">
    <property type="entry name" value="adh_short_C2"/>
    <property type="match status" value="1"/>
</dbReference>
<gene>
    <name evidence="2" type="ORF">GCM10009788_54760</name>
</gene>
<proteinExistence type="inferred from homology"/>
<dbReference type="Proteomes" id="UP001500842">
    <property type="component" value="Unassembled WGS sequence"/>
</dbReference>
<comment type="similarity">
    <text evidence="1">Belongs to the short-chain dehydrogenases/reductases (SDR) family.</text>
</comment>
<comment type="caution">
    <text evidence="2">The sequence shown here is derived from an EMBL/GenBank/DDBJ whole genome shotgun (WGS) entry which is preliminary data.</text>
</comment>
<dbReference type="PRINTS" id="PR00080">
    <property type="entry name" value="SDRFAMILY"/>
</dbReference>
<dbReference type="RefSeq" id="WP_141005594.1">
    <property type="nucleotide sequence ID" value="NZ_BAAAOR010000041.1"/>
</dbReference>
<evidence type="ECO:0000256" key="1">
    <source>
        <dbReference type="ARBA" id="ARBA00006484"/>
    </source>
</evidence>
<protein>
    <submittedName>
        <fullName evidence="2">Glucose 1-dehydrogenase</fullName>
    </submittedName>
</protein>
<name>A0ABN2BRS6_9ACTN</name>
<dbReference type="CDD" id="cd05233">
    <property type="entry name" value="SDR_c"/>
    <property type="match status" value="1"/>
</dbReference>
<evidence type="ECO:0000313" key="2">
    <source>
        <dbReference type="EMBL" id="GAA1545409.1"/>
    </source>
</evidence>
<dbReference type="InterPro" id="IPR002347">
    <property type="entry name" value="SDR_fam"/>
</dbReference>
<keyword evidence="3" id="KW-1185">Reference proteome</keyword>
<dbReference type="PANTHER" id="PTHR42760">
    <property type="entry name" value="SHORT-CHAIN DEHYDROGENASES/REDUCTASES FAMILY MEMBER"/>
    <property type="match status" value="1"/>
</dbReference>
<dbReference type="InterPro" id="IPR020904">
    <property type="entry name" value="Sc_DH/Rdtase_CS"/>
</dbReference>
<organism evidence="2 3">
    <name type="scientific">Nocardioides humi</name>
    <dbReference type="NCBI Taxonomy" id="449461"/>
    <lineage>
        <taxon>Bacteria</taxon>
        <taxon>Bacillati</taxon>
        <taxon>Actinomycetota</taxon>
        <taxon>Actinomycetes</taxon>
        <taxon>Propionibacteriales</taxon>
        <taxon>Nocardioidaceae</taxon>
        <taxon>Nocardioides</taxon>
    </lineage>
</organism>
<sequence length="281" mass="29297">MNTPPRLSGKVAIVTGAGSTGAELSNGRAVAIRFAQEGARVVAVDRSLEAAEATAAAIGDSCLPLQADVSRPEQVAAMVDTCLTELGRVDVLHNNVGIGSLGGPETEARKAWDLLLRVNLKSVLLTTRAVLPTMIAQGSGSIINISSLAGLAYWGVPSVAYASTKAALNQMSRLIAHDHARYGIRCNVIAPGLIDTPTAHLGLLPVYGGDPAELRRRQESLAPARRMGRPEEIAAAAVFLASDESRYVSGVVLPVDGGLATQMVSPECWAIDDARDVEAAT</sequence>
<reference evidence="2 3" key="1">
    <citation type="journal article" date="2019" name="Int. J. Syst. Evol. Microbiol.">
        <title>The Global Catalogue of Microorganisms (GCM) 10K type strain sequencing project: providing services to taxonomists for standard genome sequencing and annotation.</title>
        <authorList>
            <consortium name="The Broad Institute Genomics Platform"/>
            <consortium name="The Broad Institute Genome Sequencing Center for Infectious Disease"/>
            <person name="Wu L."/>
            <person name="Ma J."/>
        </authorList>
    </citation>
    <scope>NUCLEOTIDE SEQUENCE [LARGE SCALE GENOMIC DNA]</scope>
    <source>
        <strain evidence="2 3">JCM 14942</strain>
    </source>
</reference>
<dbReference type="SUPFAM" id="SSF51735">
    <property type="entry name" value="NAD(P)-binding Rossmann-fold domains"/>
    <property type="match status" value="1"/>
</dbReference>
<dbReference type="InterPro" id="IPR036291">
    <property type="entry name" value="NAD(P)-bd_dom_sf"/>
</dbReference>
<dbReference type="Gene3D" id="3.40.50.720">
    <property type="entry name" value="NAD(P)-binding Rossmann-like Domain"/>
    <property type="match status" value="1"/>
</dbReference>
<dbReference type="EMBL" id="BAAAOR010000041">
    <property type="protein sequence ID" value="GAA1545409.1"/>
    <property type="molecule type" value="Genomic_DNA"/>
</dbReference>
<accession>A0ABN2BRS6</accession>
<evidence type="ECO:0000313" key="3">
    <source>
        <dbReference type="Proteomes" id="UP001500842"/>
    </source>
</evidence>
<dbReference type="PANTHER" id="PTHR42760:SF122">
    <property type="entry name" value="NAD(P)-BINDING PROTEIN"/>
    <property type="match status" value="1"/>
</dbReference>